<sequence>MASRRMKRTVLTTTVASAAVLAAWAQALTAPAQPPTPASRSLTATPQMLNAGARMQAAPLPPACSEAIFKTQEKFPTTRYTVPDEPWNALLNAALNLTEAEQAELTESACTAWNNWAAANGPVVAKDLDTRFRDAAAPACNKFVVATMGSVKKYAANVPAGTRKLEAVAKKVWQDAMTKLSAEAPDAACRTAYNKVKAGW</sequence>
<name>A0ABQ2E4F6_9ACTN</name>
<dbReference type="Proteomes" id="UP000660265">
    <property type="component" value="Unassembled WGS sequence"/>
</dbReference>
<keyword evidence="1" id="KW-0732">Signal</keyword>
<dbReference type="EMBL" id="BMMV01000007">
    <property type="protein sequence ID" value="GGJ95303.1"/>
    <property type="molecule type" value="Genomic_DNA"/>
</dbReference>
<dbReference type="RefSeq" id="WP_189107782.1">
    <property type="nucleotide sequence ID" value="NZ_BMMV01000007.1"/>
</dbReference>
<protein>
    <recommendedName>
        <fullName evidence="4">Small secreted protein</fullName>
    </recommendedName>
</protein>
<gene>
    <name evidence="2" type="ORF">GCM10011583_28630</name>
</gene>
<keyword evidence="3" id="KW-1185">Reference proteome</keyword>
<evidence type="ECO:0008006" key="4">
    <source>
        <dbReference type="Google" id="ProtNLM"/>
    </source>
</evidence>
<feature type="chain" id="PRO_5046849294" description="Small secreted protein" evidence="1">
    <location>
        <begin position="33"/>
        <end position="200"/>
    </location>
</feature>
<evidence type="ECO:0000313" key="3">
    <source>
        <dbReference type="Proteomes" id="UP000660265"/>
    </source>
</evidence>
<proteinExistence type="predicted"/>
<organism evidence="2 3">
    <name type="scientific">Streptomyces camponoticapitis</name>
    <dbReference type="NCBI Taxonomy" id="1616125"/>
    <lineage>
        <taxon>Bacteria</taxon>
        <taxon>Bacillati</taxon>
        <taxon>Actinomycetota</taxon>
        <taxon>Actinomycetes</taxon>
        <taxon>Kitasatosporales</taxon>
        <taxon>Streptomycetaceae</taxon>
        <taxon>Streptomyces</taxon>
    </lineage>
</organism>
<evidence type="ECO:0000313" key="2">
    <source>
        <dbReference type="EMBL" id="GGJ95303.1"/>
    </source>
</evidence>
<feature type="signal peptide" evidence="1">
    <location>
        <begin position="1"/>
        <end position="32"/>
    </location>
</feature>
<reference evidence="3" key="1">
    <citation type="journal article" date="2019" name="Int. J. Syst. Evol. Microbiol.">
        <title>The Global Catalogue of Microorganisms (GCM) 10K type strain sequencing project: providing services to taxonomists for standard genome sequencing and annotation.</title>
        <authorList>
            <consortium name="The Broad Institute Genomics Platform"/>
            <consortium name="The Broad Institute Genome Sequencing Center for Infectious Disease"/>
            <person name="Wu L."/>
            <person name="Ma J."/>
        </authorList>
    </citation>
    <scope>NUCLEOTIDE SEQUENCE [LARGE SCALE GENOMIC DNA]</scope>
    <source>
        <strain evidence="3">CGMCC 4.7275</strain>
    </source>
</reference>
<accession>A0ABQ2E4F6</accession>
<evidence type="ECO:0000256" key="1">
    <source>
        <dbReference type="SAM" id="SignalP"/>
    </source>
</evidence>
<comment type="caution">
    <text evidence="2">The sequence shown here is derived from an EMBL/GenBank/DDBJ whole genome shotgun (WGS) entry which is preliminary data.</text>
</comment>